<dbReference type="Pfam" id="PF00498">
    <property type="entry name" value="FHA"/>
    <property type="match status" value="1"/>
</dbReference>
<feature type="region of interest" description="Disordered" evidence="2">
    <location>
        <begin position="671"/>
        <end position="698"/>
    </location>
</feature>
<dbReference type="SUPFAM" id="SSF49879">
    <property type="entry name" value="SMAD/FHA domain"/>
    <property type="match status" value="1"/>
</dbReference>
<dbReference type="SMART" id="SM00240">
    <property type="entry name" value="FHA"/>
    <property type="match status" value="1"/>
</dbReference>
<dbReference type="EMBL" id="CM035407">
    <property type="protein sequence ID" value="KAH7444379.1"/>
    <property type="molecule type" value="Genomic_DNA"/>
</dbReference>
<keyword evidence="1" id="KW-0175">Coiled coil</keyword>
<dbReference type="OrthoDB" id="687730at2759"/>
<dbReference type="InterPro" id="IPR008984">
    <property type="entry name" value="SMAD_FHA_dom_sf"/>
</dbReference>
<dbReference type="InterPro" id="IPR000253">
    <property type="entry name" value="FHA_dom"/>
</dbReference>
<comment type="caution">
    <text evidence="4">The sequence shown here is derived from an EMBL/GenBank/DDBJ whole genome shotgun (WGS) entry which is preliminary data.</text>
</comment>
<dbReference type="PANTHER" id="PTHR47458:SF1">
    <property type="entry name" value="SMAD_FHA DOMAIN-CONTAINING PROTEIN"/>
    <property type="match status" value="1"/>
</dbReference>
<feature type="region of interest" description="Disordered" evidence="2">
    <location>
        <begin position="1"/>
        <end position="55"/>
    </location>
</feature>
<dbReference type="AlphaFoldDB" id="A0A8T2VIT9"/>
<evidence type="ECO:0000256" key="1">
    <source>
        <dbReference type="SAM" id="Coils"/>
    </source>
</evidence>
<feature type="region of interest" description="Disordered" evidence="2">
    <location>
        <begin position="957"/>
        <end position="1018"/>
    </location>
</feature>
<name>A0A8T2VIT9_CERRI</name>
<accession>A0A8T2VIT9</accession>
<feature type="compositionally biased region" description="Acidic residues" evidence="2">
    <location>
        <begin position="974"/>
        <end position="996"/>
    </location>
</feature>
<keyword evidence="5" id="KW-1185">Reference proteome</keyword>
<proteinExistence type="predicted"/>
<evidence type="ECO:0000313" key="4">
    <source>
        <dbReference type="EMBL" id="KAH7444379.1"/>
    </source>
</evidence>
<organism evidence="4 5">
    <name type="scientific">Ceratopteris richardii</name>
    <name type="common">Triangle waterfern</name>
    <dbReference type="NCBI Taxonomy" id="49495"/>
    <lineage>
        <taxon>Eukaryota</taxon>
        <taxon>Viridiplantae</taxon>
        <taxon>Streptophyta</taxon>
        <taxon>Embryophyta</taxon>
        <taxon>Tracheophyta</taxon>
        <taxon>Polypodiopsida</taxon>
        <taxon>Polypodiidae</taxon>
        <taxon>Polypodiales</taxon>
        <taxon>Pteridineae</taxon>
        <taxon>Pteridaceae</taxon>
        <taxon>Parkerioideae</taxon>
        <taxon>Ceratopteris</taxon>
    </lineage>
</organism>
<feature type="domain" description="FHA" evidence="3">
    <location>
        <begin position="104"/>
        <end position="171"/>
    </location>
</feature>
<evidence type="ECO:0000313" key="5">
    <source>
        <dbReference type="Proteomes" id="UP000825935"/>
    </source>
</evidence>
<evidence type="ECO:0000259" key="3">
    <source>
        <dbReference type="PROSITE" id="PS50006"/>
    </source>
</evidence>
<feature type="compositionally biased region" description="Low complexity" evidence="2">
    <location>
        <begin position="1005"/>
        <end position="1018"/>
    </location>
</feature>
<protein>
    <recommendedName>
        <fullName evidence="3">FHA domain-containing protein</fullName>
    </recommendedName>
</protein>
<feature type="coiled-coil region" evidence="1">
    <location>
        <begin position="265"/>
        <end position="292"/>
    </location>
</feature>
<feature type="region of interest" description="Disordered" evidence="2">
    <location>
        <begin position="579"/>
        <end position="622"/>
    </location>
</feature>
<sequence>MEEQQQVSDQSNQVSRSPNNLSSGDSRPNREQVPALVSPASCSPHHVSSKESVHAAVPEELQAPVCSVPTGPGGEEVWGVLTAISDKAKARPQGPQILLYESEHVLGRHVKDPACQFDSINVSGRHCTIFRKNFKTYEKHVPGAVSVPTDRWLVYIKDSSSNGTFINCQKLNRNSREARLKDGDIISLVNPPEHENAFAFLYEEVKSNGTSHQQDESTVMTVKRKKDGTSIENEISHPVTISGNNKRFKGLGIGGPDGPVSLDDVRCLQRSNEDLRNQLEAQMLTIRRLQVDARSATAYHDAEIKELREHLSAAFMGQIQDLRSEIEEKVKELETSSCLCAQQRSQLEDRDRSLAAAIQSRKDADEVIKSQRINIDELKEQLEDERNQRRSERERAEADLKSSIERVRLETAEELKRQSDSAAQQLREHLEMINKLQEVDRENHVLIEALHAKLDDTRENLVETERVRRALEIQLQEEESSLSVAKKRIADKDQEIMCVTKEMEEEKVAKEKAQSRLLTMEVEMETAARDLQMEQQRLQGARERIVLRETQLRAFHSTAEEIARLQQKQQDQLKEMMRTLEEEEEEGHFPHVSHVSGKPSSRDGDSEQMNTQTREEKDIQSGEGIGAMQEVAGHSIENQTENNEDQNEDIDDADSQTTAVHILQNHFALGDGDTQMDEENGGSESSSNGQLVKSVEEKVEGNELSVRIEMNAGDHTQIFENDSSTVRYHNETQVLDYRRDSASQNRVFAMNTQLVDTENRSFSARSLHETQLLTNMRDENLNTHCNEEAYQDTHLDVEAEHGGCQGDETLLLDGDAEKDREGNNLTHIVSQLKEIDADVAEQVEDGPPESKPFKFGASNNALKGWTSMASADLLTSEAIGSWAQSNPASGHCINGEWSQNQIRAEASMHDDEQELVCSQIERHRVRNEQRGRALNVLGSFVAWHHQDVNVVIGCSAPEPSSRSHGIPRVLENAPDSEEQTEEEADTEDGHEDESDSESGHNSKPVSQSVSVSVSVSAK</sequence>
<dbReference type="PANTHER" id="PTHR47458">
    <property type="entry name" value="SMAD/FHA DOMAIN-CONTAINING PROTEIN"/>
    <property type="match status" value="1"/>
</dbReference>
<feature type="compositionally biased region" description="Low complexity" evidence="2">
    <location>
        <begin position="1"/>
        <end position="17"/>
    </location>
</feature>
<gene>
    <name evidence="4" type="ORF">KP509_02G076400</name>
</gene>
<dbReference type="Gene3D" id="2.60.200.20">
    <property type="match status" value="1"/>
</dbReference>
<dbReference type="PROSITE" id="PS50006">
    <property type="entry name" value="FHA_DOMAIN"/>
    <property type="match status" value="1"/>
</dbReference>
<dbReference type="Proteomes" id="UP000825935">
    <property type="component" value="Chromosome 2"/>
</dbReference>
<reference evidence="4" key="1">
    <citation type="submission" date="2021-08" db="EMBL/GenBank/DDBJ databases">
        <title>WGS assembly of Ceratopteris richardii.</title>
        <authorList>
            <person name="Marchant D.B."/>
            <person name="Chen G."/>
            <person name="Jenkins J."/>
            <person name="Shu S."/>
            <person name="Leebens-Mack J."/>
            <person name="Grimwood J."/>
            <person name="Schmutz J."/>
            <person name="Soltis P."/>
            <person name="Soltis D."/>
            <person name="Chen Z.-H."/>
        </authorList>
    </citation>
    <scope>NUCLEOTIDE SEQUENCE</scope>
    <source>
        <strain evidence="4">Whitten #5841</strain>
        <tissue evidence="4">Leaf</tissue>
    </source>
</reference>
<evidence type="ECO:0000256" key="2">
    <source>
        <dbReference type="SAM" id="MobiDB-lite"/>
    </source>
</evidence>